<dbReference type="InterPro" id="IPR012862">
    <property type="entry name" value="DUF1635"/>
</dbReference>
<dbReference type="Pfam" id="PF07795">
    <property type="entry name" value="DUF1635"/>
    <property type="match status" value="1"/>
</dbReference>
<evidence type="ECO:0000313" key="2">
    <source>
        <dbReference type="EMBL" id="KAG6588606.1"/>
    </source>
</evidence>
<accession>A0AAV6MZ66</accession>
<sequence length="114" mass="12653">MQTVKELEESVLAAWCGYWDDHRTGPHSEISSIEDEPKKEIDSNNGFSLSDCEESIVSAPAIDPIPPPQFATTLPPQAHSQAIVELVLEKPLPEGKLLEVHKNEIYKSCEENKA</sequence>
<gene>
    <name evidence="2" type="ORF">SDJN03_17171</name>
</gene>
<comment type="caution">
    <text evidence="2">The sequence shown here is derived from an EMBL/GenBank/DDBJ whole genome shotgun (WGS) entry which is preliminary data.</text>
</comment>
<reference evidence="2 3" key="1">
    <citation type="journal article" date="2021" name="Hortic Res">
        <title>The domestication of Cucurbita argyrosperma as revealed by the genome of its wild relative.</title>
        <authorList>
            <person name="Barrera-Redondo J."/>
            <person name="Sanchez-de la Vega G."/>
            <person name="Aguirre-Liguori J.A."/>
            <person name="Castellanos-Morales G."/>
            <person name="Gutierrez-Guerrero Y.T."/>
            <person name="Aguirre-Dugua X."/>
            <person name="Aguirre-Planter E."/>
            <person name="Tenaillon M.I."/>
            <person name="Lira-Saade R."/>
            <person name="Eguiarte L.E."/>
        </authorList>
    </citation>
    <scope>NUCLEOTIDE SEQUENCE [LARGE SCALE GENOMIC DNA]</scope>
    <source>
        <strain evidence="2">JBR-2021</strain>
    </source>
</reference>
<evidence type="ECO:0000256" key="1">
    <source>
        <dbReference type="SAM" id="MobiDB-lite"/>
    </source>
</evidence>
<dbReference type="EMBL" id="JAGKQH010000011">
    <property type="protein sequence ID" value="KAG6588606.1"/>
    <property type="molecule type" value="Genomic_DNA"/>
</dbReference>
<organism evidence="2 3">
    <name type="scientific">Cucurbita argyrosperma subsp. sororia</name>
    <dbReference type="NCBI Taxonomy" id="37648"/>
    <lineage>
        <taxon>Eukaryota</taxon>
        <taxon>Viridiplantae</taxon>
        <taxon>Streptophyta</taxon>
        <taxon>Embryophyta</taxon>
        <taxon>Tracheophyta</taxon>
        <taxon>Spermatophyta</taxon>
        <taxon>Magnoliopsida</taxon>
        <taxon>eudicotyledons</taxon>
        <taxon>Gunneridae</taxon>
        <taxon>Pentapetalae</taxon>
        <taxon>rosids</taxon>
        <taxon>fabids</taxon>
        <taxon>Cucurbitales</taxon>
        <taxon>Cucurbitaceae</taxon>
        <taxon>Cucurbiteae</taxon>
        <taxon>Cucurbita</taxon>
    </lineage>
</organism>
<feature type="non-terminal residue" evidence="2">
    <location>
        <position position="1"/>
    </location>
</feature>
<keyword evidence="3" id="KW-1185">Reference proteome</keyword>
<evidence type="ECO:0000313" key="3">
    <source>
        <dbReference type="Proteomes" id="UP000685013"/>
    </source>
</evidence>
<dbReference type="Proteomes" id="UP000685013">
    <property type="component" value="Chromosome 11"/>
</dbReference>
<proteinExistence type="predicted"/>
<protein>
    <submittedName>
        <fullName evidence="2">Uncharacterized protein</fullName>
    </submittedName>
</protein>
<name>A0AAV6MZ66_9ROSI</name>
<feature type="region of interest" description="Disordered" evidence="1">
    <location>
        <begin position="27"/>
        <end position="46"/>
    </location>
</feature>
<dbReference type="AlphaFoldDB" id="A0AAV6MZ66"/>